<dbReference type="GO" id="GO:0045490">
    <property type="term" value="P:pectin catabolic process"/>
    <property type="evidence" value="ECO:0007669"/>
    <property type="project" value="UniProtKB-UniRule"/>
</dbReference>
<evidence type="ECO:0000256" key="6">
    <source>
        <dbReference type="ARBA" id="ARBA00047928"/>
    </source>
</evidence>
<feature type="domain" description="Pectinesterase catalytic" evidence="9">
    <location>
        <begin position="36"/>
        <end position="341"/>
    </location>
</feature>
<dbReference type="InterPro" id="IPR011050">
    <property type="entry name" value="Pectin_lyase_fold/virulence"/>
</dbReference>
<comment type="subcellular location">
    <subcellularLocation>
        <location evidence="8">Secreted</location>
    </subcellularLocation>
</comment>
<evidence type="ECO:0000256" key="3">
    <source>
        <dbReference type="ARBA" id="ARBA00013229"/>
    </source>
</evidence>
<feature type="chain" id="PRO_5005103864" description="Pectinesterase" evidence="8">
    <location>
        <begin position="21"/>
        <end position="349"/>
    </location>
</feature>
<dbReference type="GO" id="GO:0042545">
    <property type="term" value="P:cell wall modification"/>
    <property type="evidence" value="ECO:0007669"/>
    <property type="project" value="UniProtKB-UniRule"/>
</dbReference>
<accession>A0A068RKE7</accession>
<keyword evidence="8" id="KW-0964">Secreted</keyword>
<dbReference type="InterPro" id="IPR033131">
    <property type="entry name" value="Pectinesterase_Asp_AS"/>
</dbReference>
<dbReference type="STRING" id="1263082.A0A068RKE7"/>
<dbReference type="InterPro" id="IPR000070">
    <property type="entry name" value="Pectinesterase_cat"/>
</dbReference>
<dbReference type="AlphaFoldDB" id="A0A068RKE7"/>
<comment type="pathway">
    <text evidence="1 8">Glycan metabolism; pectin degradation; 2-dehydro-3-deoxy-D-gluconate from pectin: step 1/5.</text>
</comment>
<dbReference type="PANTHER" id="PTHR31321">
    <property type="entry name" value="ACYL-COA THIOESTER HYDROLASE YBHC-RELATED"/>
    <property type="match status" value="1"/>
</dbReference>
<dbReference type="Gene3D" id="2.160.20.10">
    <property type="entry name" value="Single-stranded right-handed beta-helix, Pectin lyase-like"/>
    <property type="match status" value="1"/>
</dbReference>
<comment type="similarity">
    <text evidence="2">Belongs to the pectinesterase family.</text>
</comment>
<evidence type="ECO:0000256" key="8">
    <source>
        <dbReference type="RuleBase" id="RU000589"/>
    </source>
</evidence>
<dbReference type="PROSITE" id="PS00503">
    <property type="entry name" value="PECTINESTERASE_2"/>
    <property type="match status" value="1"/>
</dbReference>
<keyword evidence="8" id="KW-0961">Cell wall biogenesis/degradation</keyword>
<dbReference type="InterPro" id="IPR012334">
    <property type="entry name" value="Pectin_lyas_fold"/>
</dbReference>
<dbReference type="Proteomes" id="UP000027586">
    <property type="component" value="Unassembled WGS sequence"/>
</dbReference>
<keyword evidence="4 8" id="KW-0378">Hydrolase</keyword>
<dbReference type="UniPathway" id="UPA00545">
    <property type="reaction ID" value="UER00823"/>
</dbReference>
<comment type="caution">
    <text evidence="10">The sequence shown here is derived from an EMBL/GenBank/DDBJ whole genome shotgun (WGS) entry which is preliminary data.</text>
</comment>
<dbReference type="EMBL" id="CBTN010000005">
    <property type="protein sequence ID" value="CDH50092.1"/>
    <property type="molecule type" value="Genomic_DNA"/>
</dbReference>
<evidence type="ECO:0000256" key="1">
    <source>
        <dbReference type="ARBA" id="ARBA00005184"/>
    </source>
</evidence>
<dbReference type="GO" id="GO:0030599">
    <property type="term" value="F:pectinesterase activity"/>
    <property type="evidence" value="ECO:0007669"/>
    <property type="project" value="UniProtKB-UniRule"/>
</dbReference>
<comment type="function">
    <text evidence="8">Involved in maceration and soft-rotting of plant tissue.</text>
</comment>
<sequence>MKLSLLYAFAMCYGCLVATAAPSKAHNNVVKVNQHGDGNGHFHTIGDALKSLPDNSDTYVIEIESGVYEEQLVIDRSGPVVLRGNTKNGQRSSYKDNAVTIAWNSTATNGVSDEDSSVVLVKNDGFRAYNINFNQTYGLSFSGPQSVAVTVDGDKAVFDQCLFTSYQDTLFVGNRSWTGRQYFKESYIAGAVDFIFGNASSYFDRCIIASNGPGHISAQKRQYHDENEAVPSAMIFNECQIITDPNTNGVDLTQKVDLGRPWRKYAKVVYMNSYIGDHIKPKGWGDWYSSTLGDYSNVEYYEYNNTGPGSWQENMDARAEVNYTRLINDEEAKEYTLDAWFHSDLSWLN</sequence>
<dbReference type="OrthoDB" id="1546079at2759"/>
<evidence type="ECO:0000256" key="5">
    <source>
        <dbReference type="ARBA" id="ARBA00023085"/>
    </source>
</evidence>
<reference evidence="10" key="1">
    <citation type="submission" date="2013-08" db="EMBL/GenBank/DDBJ databases">
        <title>Gene expansion shapes genome architecture in the human pathogen Lichtheimia corymbifera: an evolutionary genomics analysis in the ancient terrestrial Mucorales (Mucoromycotina).</title>
        <authorList>
            <person name="Schwartze V.U."/>
            <person name="Winter S."/>
            <person name="Shelest E."/>
            <person name="Marcet-Houben M."/>
            <person name="Horn F."/>
            <person name="Wehner S."/>
            <person name="Hoffmann K."/>
            <person name="Riege K."/>
            <person name="Sammeth M."/>
            <person name="Nowrousian M."/>
            <person name="Valiante V."/>
            <person name="Linde J."/>
            <person name="Jacobsen I.D."/>
            <person name="Marz M."/>
            <person name="Brakhage A.A."/>
            <person name="Gabaldon T."/>
            <person name="Bocker S."/>
            <person name="Voigt K."/>
        </authorList>
    </citation>
    <scope>NUCLEOTIDE SEQUENCE [LARGE SCALE GENOMIC DNA]</scope>
    <source>
        <strain evidence="10">FSU 9682</strain>
    </source>
</reference>
<evidence type="ECO:0000313" key="11">
    <source>
        <dbReference type="Proteomes" id="UP000027586"/>
    </source>
</evidence>
<proteinExistence type="inferred from homology"/>
<evidence type="ECO:0000259" key="9">
    <source>
        <dbReference type="Pfam" id="PF01095"/>
    </source>
</evidence>
<keyword evidence="5 8" id="KW-0063">Aspartyl esterase</keyword>
<gene>
    <name evidence="10" type="ORF">LCOR_01814.1</name>
</gene>
<protein>
    <recommendedName>
        <fullName evidence="3 8">Pectinesterase</fullName>
        <ecNumber evidence="3 8">3.1.1.11</ecNumber>
    </recommendedName>
</protein>
<dbReference type="SUPFAM" id="SSF51126">
    <property type="entry name" value="Pectin lyase-like"/>
    <property type="match status" value="1"/>
</dbReference>
<keyword evidence="8" id="KW-0732">Signal</keyword>
<evidence type="ECO:0000313" key="10">
    <source>
        <dbReference type="EMBL" id="CDH50092.1"/>
    </source>
</evidence>
<comment type="catalytic activity">
    <reaction evidence="6 8">
        <text>[(1-&gt;4)-alpha-D-galacturonosyl methyl ester](n) + n H2O = [(1-&gt;4)-alpha-D-galacturonosyl](n) + n methanol + n H(+)</text>
        <dbReference type="Rhea" id="RHEA:22380"/>
        <dbReference type="Rhea" id="RHEA-COMP:14570"/>
        <dbReference type="Rhea" id="RHEA-COMP:14573"/>
        <dbReference type="ChEBI" id="CHEBI:15377"/>
        <dbReference type="ChEBI" id="CHEBI:15378"/>
        <dbReference type="ChEBI" id="CHEBI:17790"/>
        <dbReference type="ChEBI" id="CHEBI:140522"/>
        <dbReference type="ChEBI" id="CHEBI:140523"/>
        <dbReference type="EC" id="3.1.1.11"/>
    </reaction>
</comment>
<feature type="signal peptide" evidence="8">
    <location>
        <begin position="1"/>
        <end position="20"/>
    </location>
</feature>
<evidence type="ECO:0000256" key="4">
    <source>
        <dbReference type="ARBA" id="ARBA00022801"/>
    </source>
</evidence>
<organism evidence="10 11">
    <name type="scientific">Lichtheimia corymbifera JMRC:FSU:9682</name>
    <dbReference type="NCBI Taxonomy" id="1263082"/>
    <lineage>
        <taxon>Eukaryota</taxon>
        <taxon>Fungi</taxon>
        <taxon>Fungi incertae sedis</taxon>
        <taxon>Mucoromycota</taxon>
        <taxon>Mucoromycotina</taxon>
        <taxon>Mucoromycetes</taxon>
        <taxon>Mucorales</taxon>
        <taxon>Lichtheimiaceae</taxon>
        <taxon>Lichtheimia</taxon>
    </lineage>
</organism>
<dbReference type="EC" id="3.1.1.11" evidence="3 8"/>
<keyword evidence="11" id="KW-1185">Reference proteome</keyword>
<evidence type="ECO:0000256" key="7">
    <source>
        <dbReference type="PROSITE-ProRule" id="PRU10040"/>
    </source>
</evidence>
<dbReference type="Pfam" id="PF01095">
    <property type="entry name" value="Pectinesterase"/>
    <property type="match status" value="1"/>
</dbReference>
<dbReference type="VEuPathDB" id="FungiDB:LCOR_01814.1"/>
<name>A0A068RKE7_9FUNG</name>
<evidence type="ECO:0000256" key="2">
    <source>
        <dbReference type="ARBA" id="ARBA00008891"/>
    </source>
</evidence>
<dbReference type="GO" id="GO:0005576">
    <property type="term" value="C:extracellular region"/>
    <property type="evidence" value="ECO:0007669"/>
    <property type="project" value="UniProtKB-SubCell"/>
</dbReference>
<dbReference type="PANTHER" id="PTHR31321:SF57">
    <property type="entry name" value="PECTINESTERASE 53-RELATED"/>
    <property type="match status" value="1"/>
</dbReference>
<feature type="active site" evidence="7">
    <location>
        <position position="193"/>
    </location>
</feature>